<dbReference type="Proteomes" id="UP000094761">
    <property type="component" value="Unassembled WGS sequence"/>
</dbReference>
<dbReference type="RefSeq" id="WP_069668594.1">
    <property type="nucleotide sequence ID" value="NZ_JAPFIM010000015.1"/>
</dbReference>
<comment type="caution">
    <text evidence="5">The sequence shown here is derived from an EMBL/GenBank/DDBJ whole genome shotgun (WGS) entry which is preliminary data.</text>
</comment>
<accession>A0A178J6K7</accession>
<feature type="domain" description="HipA-like C-terminal" evidence="3">
    <location>
        <begin position="21"/>
        <end position="241"/>
    </location>
</feature>
<proteinExistence type="predicted"/>
<evidence type="ECO:0000259" key="3">
    <source>
        <dbReference type="Pfam" id="PF07804"/>
    </source>
</evidence>
<reference evidence="5 6" key="1">
    <citation type="submission" date="2016-03" db="EMBL/GenBank/DDBJ databases">
        <title>Draft genome sequence of the Vibrio tubiashii subs. europaeus.</title>
        <authorList>
            <person name="Spinard E."/>
            <person name="Dubert J."/>
            <person name="Nelson D.R."/>
            <person name="Barja J.L."/>
        </authorList>
    </citation>
    <scope>NUCLEOTIDE SEQUENCE [LARGE SCALE GENOMIC DNA]</scope>
    <source>
        <strain evidence="6">PP-638</strain>
        <strain evidence="5">PP2-638</strain>
    </source>
</reference>
<dbReference type="EMBL" id="LUAX01000007">
    <property type="protein sequence ID" value="OAM97395.1"/>
    <property type="molecule type" value="Genomic_DNA"/>
</dbReference>
<organism evidence="5 6">
    <name type="scientific">Vibrio europaeus</name>
    <dbReference type="NCBI Taxonomy" id="300876"/>
    <lineage>
        <taxon>Bacteria</taxon>
        <taxon>Pseudomonadati</taxon>
        <taxon>Pseudomonadota</taxon>
        <taxon>Gammaproteobacteria</taxon>
        <taxon>Vibrionales</taxon>
        <taxon>Vibrionaceae</taxon>
        <taxon>Vibrio</taxon>
        <taxon>Vibrio oreintalis group</taxon>
    </lineage>
</organism>
<dbReference type="OrthoDB" id="9812605at2"/>
<dbReference type="EMBL" id="JAPFIT010000012">
    <property type="protein sequence ID" value="MDC5739942.1"/>
    <property type="molecule type" value="Genomic_DNA"/>
</dbReference>
<evidence type="ECO:0000313" key="5">
    <source>
        <dbReference type="EMBL" id="OAM97395.1"/>
    </source>
</evidence>
<dbReference type="AlphaFoldDB" id="A0A178J6K7"/>
<evidence type="ECO:0000313" key="4">
    <source>
        <dbReference type="EMBL" id="MDC5739942.1"/>
    </source>
</evidence>
<reference evidence="4" key="2">
    <citation type="submission" date="2022-11" db="EMBL/GenBank/DDBJ databases">
        <title>Role of the vibriolysin VemA secreted by the emergent pathogen Vibrio europaeus in the colonization of Manila clam mucus.</title>
        <authorList>
            <person name="Martinez C."/>
            <person name="Rodriguez S."/>
            <person name="Vences A."/>
            <person name="Barja J.L."/>
            <person name="Toranzo A.E."/>
            <person name="Dubert J."/>
        </authorList>
    </citation>
    <scope>NUCLEOTIDE SEQUENCE</scope>
    <source>
        <strain evidence="4">3454</strain>
    </source>
</reference>
<protein>
    <submittedName>
        <fullName evidence="4">HipA domain-containing protein</fullName>
    </submittedName>
</protein>
<keyword evidence="2" id="KW-0418">Kinase</keyword>
<dbReference type="InterPro" id="IPR012893">
    <property type="entry name" value="HipA-like_C"/>
</dbReference>
<dbReference type="Gene3D" id="1.10.1070.20">
    <property type="match status" value="1"/>
</dbReference>
<sequence>MKLFPIIDISKQDIDNYEQMGTKSKFWYTDQSNGREYLFKSIHTEDKQQNPIVRHGEDWAEKVACELADLLGMPHANYDLAVNGEERGIRSENFILEGDSMIFGNQLIEHVVISVLVQQLEKGQRSQTIDRVFAIMEQLISNPPVGWEETRSIKTAGDVFVGYLMFDAWISNQDRHNENWAMIIDKQGKMALAPSFDHAASLGRNESDEKREARLYTKDRGQSVASYVRKCKSYFYSEGKQLKALEAFRLFAALKREAALEWLDRLENITEKQILDILHAVPIGTMSEVSKQFCFEILKENRNNLLGTREFILRTIEIAKEHNKK</sequence>
<name>A0A178J6K7_9VIBR</name>
<dbReference type="Proteomes" id="UP001150001">
    <property type="component" value="Unassembled WGS sequence"/>
</dbReference>
<keyword evidence="1" id="KW-0808">Transferase</keyword>
<keyword evidence="7" id="KW-1185">Reference proteome</keyword>
<dbReference type="GO" id="GO:0016301">
    <property type="term" value="F:kinase activity"/>
    <property type="evidence" value="ECO:0007669"/>
    <property type="project" value="UniProtKB-KW"/>
</dbReference>
<evidence type="ECO:0000313" key="6">
    <source>
        <dbReference type="Proteomes" id="UP000094761"/>
    </source>
</evidence>
<evidence type="ECO:0000256" key="2">
    <source>
        <dbReference type="ARBA" id="ARBA00022777"/>
    </source>
</evidence>
<dbReference type="Pfam" id="PF07804">
    <property type="entry name" value="HipA_C"/>
    <property type="match status" value="1"/>
</dbReference>
<gene>
    <name evidence="5" type="ORF">AZ468_17760</name>
    <name evidence="4" type="ORF">OPW20_07675</name>
</gene>
<evidence type="ECO:0000256" key="1">
    <source>
        <dbReference type="ARBA" id="ARBA00022679"/>
    </source>
</evidence>
<dbReference type="GeneID" id="78077569"/>
<evidence type="ECO:0000313" key="7">
    <source>
        <dbReference type="Proteomes" id="UP001150001"/>
    </source>
</evidence>